<gene>
    <name evidence="11" type="ORF">KI387_004768</name>
</gene>
<dbReference type="PANTHER" id="PTHR31570">
    <property type="entry name" value="HAUS AUGMIN-LIKE COMPLEX SUBUNIT 1"/>
    <property type="match status" value="1"/>
</dbReference>
<protein>
    <recommendedName>
        <fullName evidence="13">HAUS augmin-like complex subunit 1</fullName>
    </recommendedName>
</protein>
<reference evidence="11 12" key="1">
    <citation type="journal article" date="2021" name="Nat. Plants">
        <title>The Taxus genome provides insights into paclitaxel biosynthesis.</title>
        <authorList>
            <person name="Xiong X."/>
            <person name="Gou J."/>
            <person name="Liao Q."/>
            <person name="Li Y."/>
            <person name="Zhou Q."/>
            <person name="Bi G."/>
            <person name="Li C."/>
            <person name="Du R."/>
            <person name="Wang X."/>
            <person name="Sun T."/>
            <person name="Guo L."/>
            <person name="Liang H."/>
            <person name="Lu P."/>
            <person name="Wu Y."/>
            <person name="Zhang Z."/>
            <person name="Ro D.K."/>
            <person name="Shang Y."/>
            <person name="Huang S."/>
            <person name="Yan J."/>
        </authorList>
    </citation>
    <scope>NUCLEOTIDE SEQUENCE [LARGE SCALE GENOMIC DNA]</scope>
    <source>
        <strain evidence="11">Ta-2019</strain>
    </source>
</reference>
<evidence type="ECO:0000256" key="6">
    <source>
        <dbReference type="ARBA" id="ARBA00022776"/>
    </source>
</evidence>
<evidence type="ECO:0000256" key="3">
    <source>
        <dbReference type="ARBA" id="ARBA00022490"/>
    </source>
</evidence>
<sequence length="455" mass="50745">MGDLIPGLDPSGGEGKTSFDTAHIADVKAWLNSVFDAAGREVPEFEYTPRTVAHLHAVATVSQARTQAATILASDLRQKAQEYRSQAARLREILDSAGLAHENLSPNAATSAQMLASVSNLLNIKDTEMSSFLIAMGDISLRKTDVEEKRAKAQKESKILLENTRRAIARLTYLKRTLAQLEEEIASREGPMMHWQTNLKIMVSKERQYLQQLSNYKALLNRVGYTPEISHGVLMEMVEHRNELERKTKPILDTLRSYQDLPPDKALAALAIEDKRREYAAAEKYLEEVLHSALNTPIAAVAHLQLVESNPTGTLTSVGCVVETISEVSEKGFRRYLVALGEDKQWASRSESWQHIKSMAAIWTECGRSLKASREGFRGFWGRLGKTSRGAPIRFTAAFWAGHGSTLKARPSFSNPFSKAWRPTASIWGFFELAVSDLRVEMLFPFSVNVITKDP</sequence>
<dbReference type="GO" id="GO:0051225">
    <property type="term" value="P:spindle assembly"/>
    <property type="evidence" value="ECO:0007669"/>
    <property type="project" value="InterPro"/>
</dbReference>
<feature type="coiled-coil region" evidence="10">
    <location>
        <begin position="143"/>
        <end position="184"/>
    </location>
</feature>
<dbReference type="PANTHER" id="PTHR31570:SF1">
    <property type="entry name" value="HAUS AUGMIN-LIKE COMPLEX SUBUNIT 1"/>
    <property type="match status" value="1"/>
</dbReference>
<dbReference type="PRINTS" id="PR02087">
    <property type="entry name" value="HAUSAUGMINL1"/>
</dbReference>
<evidence type="ECO:0000256" key="5">
    <source>
        <dbReference type="ARBA" id="ARBA00022701"/>
    </source>
</evidence>
<evidence type="ECO:0000256" key="9">
    <source>
        <dbReference type="ARBA" id="ARBA00023306"/>
    </source>
</evidence>
<keyword evidence="6" id="KW-0498">Mitosis</keyword>
<organism evidence="11 12">
    <name type="scientific">Taxus chinensis</name>
    <name type="common">Chinese yew</name>
    <name type="synonym">Taxus wallichiana var. chinensis</name>
    <dbReference type="NCBI Taxonomy" id="29808"/>
    <lineage>
        <taxon>Eukaryota</taxon>
        <taxon>Viridiplantae</taxon>
        <taxon>Streptophyta</taxon>
        <taxon>Embryophyta</taxon>
        <taxon>Tracheophyta</taxon>
        <taxon>Spermatophyta</taxon>
        <taxon>Pinopsida</taxon>
        <taxon>Pinidae</taxon>
        <taxon>Conifers II</taxon>
        <taxon>Cupressales</taxon>
        <taxon>Taxaceae</taxon>
        <taxon>Taxus</taxon>
    </lineage>
</organism>
<dbReference type="Pfam" id="PF25762">
    <property type="entry name" value="HAUS1"/>
    <property type="match status" value="1"/>
</dbReference>
<accession>A0AA38LJ21</accession>
<dbReference type="GO" id="GO:0051301">
    <property type="term" value="P:cell division"/>
    <property type="evidence" value="ECO:0007669"/>
    <property type="project" value="UniProtKB-KW"/>
</dbReference>
<evidence type="ECO:0000313" key="12">
    <source>
        <dbReference type="Proteomes" id="UP000824469"/>
    </source>
</evidence>
<evidence type="ECO:0000256" key="1">
    <source>
        <dbReference type="ARBA" id="ARBA00004186"/>
    </source>
</evidence>
<keyword evidence="9" id="KW-0131">Cell cycle</keyword>
<keyword evidence="5" id="KW-0493">Microtubule</keyword>
<dbReference type="GO" id="GO:0005819">
    <property type="term" value="C:spindle"/>
    <property type="evidence" value="ECO:0007669"/>
    <property type="project" value="UniProtKB-SubCell"/>
</dbReference>
<evidence type="ECO:0000256" key="8">
    <source>
        <dbReference type="ARBA" id="ARBA00023212"/>
    </source>
</evidence>
<proteinExistence type="inferred from homology"/>
<comment type="subcellular location">
    <subcellularLocation>
        <location evidence="1">Cytoplasm</location>
        <location evidence="1">Cytoskeleton</location>
        <location evidence="1">Spindle</location>
    </subcellularLocation>
</comment>
<evidence type="ECO:0000313" key="11">
    <source>
        <dbReference type="EMBL" id="KAH9324590.1"/>
    </source>
</evidence>
<name>A0AA38LJ21_TAXCH</name>
<dbReference type="SUPFAM" id="SSF57997">
    <property type="entry name" value="Tropomyosin"/>
    <property type="match status" value="1"/>
</dbReference>
<comment type="caution">
    <text evidence="11">The sequence shown here is derived from an EMBL/GenBank/DDBJ whole genome shotgun (WGS) entry which is preliminary data.</text>
</comment>
<keyword evidence="3" id="KW-0963">Cytoplasm</keyword>
<dbReference type="EMBL" id="JAHRHJ020000002">
    <property type="protein sequence ID" value="KAH9324590.1"/>
    <property type="molecule type" value="Genomic_DNA"/>
</dbReference>
<evidence type="ECO:0000256" key="4">
    <source>
        <dbReference type="ARBA" id="ARBA00022618"/>
    </source>
</evidence>
<dbReference type="AlphaFoldDB" id="A0AA38LJ21"/>
<dbReference type="GO" id="GO:0005829">
    <property type="term" value="C:cytosol"/>
    <property type="evidence" value="ECO:0007669"/>
    <property type="project" value="TreeGrafter"/>
</dbReference>
<keyword evidence="4" id="KW-0132">Cell division</keyword>
<dbReference type="GO" id="GO:0005874">
    <property type="term" value="C:microtubule"/>
    <property type="evidence" value="ECO:0007669"/>
    <property type="project" value="UniProtKB-KW"/>
</dbReference>
<keyword evidence="8" id="KW-0206">Cytoskeleton</keyword>
<keyword evidence="12" id="KW-1185">Reference proteome</keyword>
<evidence type="ECO:0000256" key="7">
    <source>
        <dbReference type="ARBA" id="ARBA00023054"/>
    </source>
</evidence>
<keyword evidence="7 10" id="KW-0175">Coiled coil</keyword>
<feature type="non-terminal residue" evidence="11">
    <location>
        <position position="455"/>
    </location>
</feature>
<comment type="similarity">
    <text evidence="2">Belongs to the HAUS1 family.</text>
</comment>
<evidence type="ECO:0008006" key="13">
    <source>
        <dbReference type="Google" id="ProtNLM"/>
    </source>
</evidence>
<evidence type="ECO:0000256" key="2">
    <source>
        <dbReference type="ARBA" id="ARBA00005479"/>
    </source>
</evidence>
<dbReference type="Proteomes" id="UP000824469">
    <property type="component" value="Unassembled WGS sequence"/>
</dbReference>
<evidence type="ECO:0000256" key="10">
    <source>
        <dbReference type="SAM" id="Coils"/>
    </source>
</evidence>
<dbReference type="InterPro" id="IPR026243">
    <property type="entry name" value="HAUS1"/>
</dbReference>
<dbReference type="GO" id="GO:0070652">
    <property type="term" value="C:HAUS complex"/>
    <property type="evidence" value="ECO:0007669"/>
    <property type="project" value="InterPro"/>
</dbReference>